<organism evidence="2 3">
    <name type="scientific">Candidatus Accumulibacter adjunctus</name>
    <dbReference type="NCBI Taxonomy" id="1454001"/>
    <lineage>
        <taxon>Bacteria</taxon>
        <taxon>Pseudomonadati</taxon>
        <taxon>Pseudomonadota</taxon>
        <taxon>Betaproteobacteria</taxon>
        <taxon>Candidatus Accumulibacter</taxon>
    </lineage>
</organism>
<feature type="region of interest" description="Disordered" evidence="1">
    <location>
        <begin position="89"/>
        <end position="119"/>
    </location>
</feature>
<sequence length="119" mass="13311">MITETEPVAIRAWSEKRLIYLELTDGRVFGFPADRFRILCQASDDQLKEVRVEVDGHALRWEELDEDLSVAGVVAGRFQLPLSRRASPTARDGFVTTAQTTSGNERSSSAQRLSTSGRR</sequence>
<gene>
    <name evidence="2" type="ORF">AW08_03529</name>
</gene>
<evidence type="ECO:0000313" key="3">
    <source>
        <dbReference type="Proteomes" id="UP000020218"/>
    </source>
</evidence>
<dbReference type="STRING" id="1454001.AW08_03529"/>
<protein>
    <recommendedName>
        <fullName evidence="4">DUF2442 domain-containing protein</fullName>
    </recommendedName>
</protein>
<name>A0A011M5Z8_9PROT</name>
<accession>A0A011M5Z8</accession>
<dbReference type="Proteomes" id="UP000020218">
    <property type="component" value="Unassembled WGS sequence"/>
</dbReference>
<dbReference type="Gene3D" id="3.30.2020.40">
    <property type="entry name" value="Uncharacterised protein PF10387, DUF2442"/>
    <property type="match status" value="1"/>
</dbReference>
<reference evidence="2" key="1">
    <citation type="submission" date="2014-02" db="EMBL/GenBank/DDBJ databases">
        <title>Expanding our view of genomic diversity in Candidatus Accumulibacter clades.</title>
        <authorList>
            <person name="Skennerton C.T."/>
            <person name="Barr J.J."/>
            <person name="Slater F.R."/>
            <person name="Bond P.L."/>
            <person name="Tyson G.W."/>
        </authorList>
    </citation>
    <scope>NUCLEOTIDE SEQUENCE [LARGE SCALE GENOMIC DNA]</scope>
</reference>
<evidence type="ECO:0000313" key="2">
    <source>
        <dbReference type="EMBL" id="EXI64988.1"/>
    </source>
</evidence>
<dbReference type="AlphaFoldDB" id="A0A011M5Z8"/>
<comment type="caution">
    <text evidence="2">The sequence shown here is derived from an EMBL/GenBank/DDBJ whole genome shotgun (WGS) entry which is preliminary data.</text>
</comment>
<keyword evidence="3" id="KW-1185">Reference proteome</keyword>
<dbReference type="Pfam" id="PF10387">
    <property type="entry name" value="DUF2442"/>
    <property type="match status" value="1"/>
</dbReference>
<evidence type="ECO:0000256" key="1">
    <source>
        <dbReference type="SAM" id="MobiDB-lite"/>
    </source>
</evidence>
<feature type="compositionally biased region" description="Polar residues" evidence="1">
    <location>
        <begin position="96"/>
        <end position="119"/>
    </location>
</feature>
<evidence type="ECO:0008006" key="4">
    <source>
        <dbReference type="Google" id="ProtNLM"/>
    </source>
</evidence>
<dbReference type="InterPro" id="IPR018841">
    <property type="entry name" value="DUF2442"/>
</dbReference>
<proteinExistence type="predicted"/>
<dbReference type="EMBL" id="JFAX01000030">
    <property type="protein sequence ID" value="EXI64988.1"/>
    <property type="molecule type" value="Genomic_DNA"/>
</dbReference>